<name>A0A3Q0HFH4_ALLSI</name>
<keyword evidence="1" id="KW-1185">Reference proteome</keyword>
<dbReference type="Proteomes" id="UP000189705">
    <property type="component" value="Unplaced"/>
</dbReference>
<sequence length="106" mass="11229">MPPPFPDVTGALGLPIGRPGEVSQHASRLGLFMPHLRAFSAIYCLVALVPALCPGMDHTSCRCLQLLCRLKGSSVEAGLWLCSWRQDPWSLAVVLGGNIAAGFCPG</sequence>
<organism evidence="1 2">
    <name type="scientific">Alligator sinensis</name>
    <name type="common">Chinese alligator</name>
    <dbReference type="NCBI Taxonomy" id="38654"/>
    <lineage>
        <taxon>Eukaryota</taxon>
        <taxon>Metazoa</taxon>
        <taxon>Chordata</taxon>
        <taxon>Craniata</taxon>
        <taxon>Vertebrata</taxon>
        <taxon>Euteleostomi</taxon>
        <taxon>Archelosauria</taxon>
        <taxon>Archosauria</taxon>
        <taxon>Crocodylia</taxon>
        <taxon>Alligatoridae</taxon>
        <taxon>Alligatorinae</taxon>
        <taxon>Alligator</taxon>
    </lineage>
</organism>
<accession>A0A3Q0HFH4</accession>
<gene>
    <name evidence="2" type="primary">LOC112551804</name>
</gene>
<proteinExistence type="predicted"/>
<evidence type="ECO:0000313" key="2">
    <source>
        <dbReference type="RefSeq" id="XP_025070689.1"/>
    </source>
</evidence>
<dbReference type="AlphaFoldDB" id="A0A3Q0HFH4"/>
<reference evidence="2" key="1">
    <citation type="submission" date="2025-08" db="UniProtKB">
        <authorList>
            <consortium name="RefSeq"/>
        </authorList>
    </citation>
    <scope>IDENTIFICATION</scope>
</reference>
<evidence type="ECO:0000313" key="1">
    <source>
        <dbReference type="Proteomes" id="UP000189705"/>
    </source>
</evidence>
<dbReference type="RefSeq" id="XP_025070689.1">
    <property type="nucleotide sequence ID" value="XM_025214904.1"/>
</dbReference>
<dbReference type="GeneID" id="112551804"/>
<protein>
    <submittedName>
        <fullName evidence="2">Uncharacterized protein LOC112551804 isoform X2</fullName>
    </submittedName>
</protein>